<proteinExistence type="predicted"/>
<evidence type="ECO:0000313" key="2">
    <source>
        <dbReference type="Proteomes" id="UP000037035"/>
    </source>
</evidence>
<dbReference type="Proteomes" id="UP000037035">
    <property type="component" value="Unassembled WGS sequence"/>
</dbReference>
<dbReference type="AlphaFoldDB" id="A0A0L6V6S8"/>
<dbReference type="VEuPathDB" id="FungiDB:VP01_2455g5"/>
<evidence type="ECO:0000313" key="1">
    <source>
        <dbReference type="EMBL" id="KNZ56247.1"/>
    </source>
</evidence>
<keyword evidence="2" id="KW-1185">Reference proteome</keyword>
<gene>
    <name evidence="1" type="ORF">VP01_2455g5</name>
</gene>
<sequence>MLKYFNNIIRISSPYKAAQKFKELKAKLLAMNPPQRDIQLDAITQVIEGSQRSSSISLFIRSPLPPPPKKFRPIKALKPSNPPQNLPEIPILIKNLPFLVKLKTALLPQTP</sequence>
<name>A0A0L6V6S8_9BASI</name>
<reference evidence="1 2" key="1">
    <citation type="submission" date="2015-08" db="EMBL/GenBank/DDBJ databases">
        <title>Next Generation Sequencing and Analysis of the Genome of Puccinia sorghi L Schw, the Causal Agent of Maize Common Rust.</title>
        <authorList>
            <person name="Rochi L."/>
            <person name="Burguener G."/>
            <person name="Darino M."/>
            <person name="Turjanski A."/>
            <person name="Kreff E."/>
            <person name="Dieguez M.J."/>
            <person name="Sacco F."/>
        </authorList>
    </citation>
    <scope>NUCLEOTIDE SEQUENCE [LARGE SCALE GENOMIC DNA]</scope>
    <source>
        <strain evidence="1 2">RO10H11247</strain>
    </source>
</reference>
<accession>A0A0L6V6S8</accession>
<protein>
    <submittedName>
        <fullName evidence="1">Uncharacterized protein</fullName>
    </submittedName>
</protein>
<dbReference type="EMBL" id="LAVV01007342">
    <property type="protein sequence ID" value="KNZ56247.1"/>
    <property type="molecule type" value="Genomic_DNA"/>
</dbReference>
<comment type="caution">
    <text evidence="1">The sequence shown here is derived from an EMBL/GenBank/DDBJ whole genome shotgun (WGS) entry which is preliminary data.</text>
</comment>
<organism evidence="1 2">
    <name type="scientific">Puccinia sorghi</name>
    <dbReference type="NCBI Taxonomy" id="27349"/>
    <lineage>
        <taxon>Eukaryota</taxon>
        <taxon>Fungi</taxon>
        <taxon>Dikarya</taxon>
        <taxon>Basidiomycota</taxon>
        <taxon>Pucciniomycotina</taxon>
        <taxon>Pucciniomycetes</taxon>
        <taxon>Pucciniales</taxon>
        <taxon>Pucciniaceae</taxon>
        <taxon>Puccinia</taxon>
    </lineage>
</organism>